<dbReference type="AlphaFoldDB" id="A0A1Y5FB37"/>
<evidence type="ECO:0000313" key="2">
    <source>
        <dbReference type="Proteomes" id="UP000196531"/>
    </source>
</evidence>
<dbReference type="EMBL" id="MAAO01000004">
    <property type="protein sequence ID" value="OUR98816.1"/>
    <property type="molecule type" value="Genomic_DNA"/>
</dbReference>
<protein>
    <submittedName>
        <fullName evidence="1">Uncharacterized protein</fullName>
    </submittedName>
</protein>
<dbReference type="NCBIfam" id="TIGR04441">
    <property type="entry name" value="lept_O_ant_chp1"/>
    <property type="match status" value="1"/>
</dbReference>
<evidence type="ECO:0000313" key="1">
    <source>
        <dbReference type="EMBL" id="OUR98816.1"/>
    </source>
</evidence>
<dbReference type="Proteomes" id="UP000196531">
    <property type="component" value="Unassembled WGS sequence"/>
</dbReference>
<reference evidence="2" key="1">
    <citation type="journal article" date="2017" name="Proc. Natl. Acad. Sci. U.S.A.">
        <title>Simulation of Deepwater Horizon oil plume reveals substrate specialization within a complex community of hydrocarbon-degraders.</title>
        <authorList>
            <person name="Hu P."/>
            <person name="Dubinsky E.A."/>
            <person name="Probst A.J."/>
            <person name="Wang J."/>
            <person name="Sieber C.M.K."/>
            <person name="Tom L.M."/>
            <person name="Gardinali P."/>
            <person name="Banfield J.F."/>
            <person name="Atlas R.M."/>
            <person name="Andersen G.L."/>
        </authorList>
    </citation>
    <scope>NUCLEOTIDE SEQUENCE [LARGE SCALE GENOMIC DNA]</scope>
</reference>
<proteinExistence type="predicted"/>
<dbReference type="InterPro" id="IPR031041">
    <property type="entry name" value="Lept_O_ant_chp1"/>
</dbReference>
<gene>
    <name evidence="1" type="ORF">A9Q84_05225</name>
</gene>
<comment type="caution">
    <text evidence="1">The sequence shown here is derived from an EMBL/GenBank/DDBJ whole genome shotgun (WGS) entry which is preliminary data.</text>
</comment>
<name>A0A1Y5FB37_9BACT</name>
<sequence length="379" mass="44606">MLSKIKRFLKSKYVFRSPSKSNILVFDKFNSHLLMTHLNLYNPSFLNIRGEEYNLPILFKSFFQKGNLKENYYNNYISKVSPKLIITLQDNNKDFYKLKSNTSCKTIFLQNGVRGYYTDIFDLLDRSNCENFEVDYMLTFGEIVGYEFKKYLKGDVFPIGNFKNNQISEMNLPKIKNSLTYISQWSPNINFVTKNKTYNNNDFFSNIEKPILSFMRDFSKKNNKRLFVIPRNLDNLENLELERLYFESILGEKVNFLTFENELSSYRALKASEVTVTVDSTLGYEAAARGTKTAFFSVRSNIYKIPGWSYAWPDDPGEYGDFWTNIPCLQRYEAILERLFKINDDEWKLLLDKNNFKKVMSFDPGNKILKNILKNELGN</sequence>
<accession>A0A1Y5FB37</accession>
<organism evidence="1 2">
    <name type="scientific">Halobacteriovorax marinus</name>
    <dbReference type="NCBI Taxonomy" id="97084"/>
    <lineage>
        <taxon>Bacteria</taxon>
        <taxon>Pseudomonadati</taxon>
        <taxon>Bdellovibrionota</taxon>
        <taxon>Bacteriovoracia</taxon>
        <taxon>Bacteriovoracales</taxon>
        <taxon>Halobacteriovoraceae</taxon>
        <taxon>Halobacteriovorax</taxon>
    </lineage>
</organism>